<dbReference type="RefSeq" id="WP_155109762.1">
    <property type="nucleotide sequence ID" value="NZ_WMJZ01000033.1"/>
</dbReference>
<dbReference type="Proteomes" id="UP000477739">
    <property type="component" value="Unassembled WGS sequence"/>
</dbReference>
<comment type="caution">
    <text evidence="5">The sequence shown here is derived from an EMBL/GenBank/DDBJ whole genome shotgun (WGS) entry which is preliminary data.</text>
</comment>
<dbReference type="InterPro" id="IPR000873">
    <property type="entry name" value="AMP-dep_synth/lig_dom"/>
</dbReference>
<accession>A0A6L6IP53</accession>
<evidence type="ECO:0000259" key="2">
    <source>
        <dbReference type="Pfam" id="PF00501"/>
    </source>
</evidence>
<dbReference type="PANTHER" id="PTHR45527">
    <property type="entry name" value="NONRIBOSOMAL PEPTIDE SYNTHETASE"/>
    <property type="match status" value="1"/>
</dbReference>
<dbReference type="GO" id="GO:0016877">
    <property type="term" value="F:ligase activity, forming carbon-sulfur bonds"/>
    <property type="evidence" value="ECO:0007669"/>
    <property type="project" value="UniProtKB-ARBA"/>
</dbReference>
<dbReference type="PROSITE" id="PS00455">
    <property type="entry name" value="AMP_BINDING"/>
    <property type="match status" value="1"/>
</dbReference>
<dbReference type="InterPro" id="IPR009081">
    <property type="entry name" value="PP-bd_ACP"/>
</dbReference>
<dbReference type="GO" id="GO:0043041">
    <property type="term" value="P:amino acid activation for nonribosomal peptide biosynthetic process"/>
    <property type="evidence" value="ECO:0007669"/>
    <property type="project" value="TreeGrafter"/>
</dbReference>
<keyword evidence="6" id="KW-1185">Reference proteome</keyword>
<dbReference type="GO" id="GO:0005737">
    <property type="term" value="C:cytoplasm"/>
    <property type="evidence" value="ECO:0007669"/>
    <property type="project" value="TreeGrafter"/>
</dbReference>
<proteinExistence type="predicted"/>
<dbReference type="SUPFAM" id="SSF52777">
    <property type="entry name" value="CoA-dependent acyltransferases"/>
    <property type="match status" value="2"/>
</dbReference>
<dbReference type="Pfam" id="PF00501">
    <property type="entry name" value="AMP-binding"/>
    <property type="match status" value="1"/>
</dbReference>
<evidence type="ECO:0000313" key="6">
    <source>
        <dbReference type="Proteomes" id="UP000477739"/>
    </source>
</evidence>
<dbReference type="GO" id="GO:0044550">
    <property type="term" value="P:secondary metabolite biosynthetic process"/>
    <property type="evidence" value="ECO:0007669"/>
    <property type="project" value="TreeGrafter"/>
</dbReference>
<protein>
    <submittedName>
        <fullName evidence="5">AMP-binding protein</fullName>
    </submittedName>
</protein>
<dbReference type="Gene3D" id="3.30.559.30">
    <property type="entry name" value="Nonribosomal peptide synthetase, condensation domain"/>
    <property type="match status" value="1"/>
</dbReference>
<dbReference type="SUPFAM" id="SSF47336">
    <property type="entry name" value="ACP-like"/>
    <property type="match status" value="1"/>
</dbReference>
<dbReference type="OrthoDB" id="5817163at2"/>
<dbReference type="GO" id="GO:0031177">
    <property type="term" value="F:phosphopantetheine binding"/>
    <property type="evidence" value="ECO:0007669"/>
    <property type="project" value="TreeGrafter"/>
</dbReference>
<feature type="domain" description="AMP-dependent synthetase/ligase" evidence="2">
    <location>
        <begin position="12"/>
        <end position="373"/>
    </location>
</feature>
<feature type="domain" description="Carrier" evidence="3">
    <location>
        <begin position="515"/>
        <end position="572"/>
    </location>
</feature>
<organism evidence="5 6">
    <name type="scientific">Intestinirhabdus alba</name>
    <dbReference type="NCBI Taxonomy" id="2899544"/>
    <lineage>
        <taxon>Bacteria</taxon>
        <taxon>Pseudomonadati</taxon>
        <taxon>Pseudomonadota</taxon>
        <taxon>Gammaproteobacteria</taxon>
        <taxon>Enterobacterales</taxon>
        <taxon>Enterobacteriaceae</taxon>
        <taxon>Intestinirhabdus</taxon>
    </lineage>
</organism>
<dbReference type="Gene3D" id="3.30.559.10">
    <property type="entry name" value="Chloramphenicol acetyltransferase-like domain"/>
    <property type="match status" value="1"/>
</dbReference>
<dbReference type="SUPFAM" id="SSF56801">
    <property type="entry name" value="Acetyl-CoA synthetase-like"/>
    <property type="match status" value="1"/>
</dbReference>
<dbReference type="InterPro" id="IPR042099">
    <property type="entry name" value="ANL_N_sf"/>
</dbReference>
<feature type="domain" description="Condensation" evidence="4">
    <location>
        <begin position="605"/>
        <end position="1006"/>
    </location>
</feature>
<dbReference type="InterPro" id="IPR036736">
    <property type="entry name" value="ACP-like_sf"/>
</dbReference>
<evidence type="ECO:0000259" key="3">
    <source>
        <dbReference type="Pfam" id="PF00550"/>
    </source>
</evidence>
<dbReference type="AlphaFoldDB" id="A0A6L6IP53"/>
<evidence type="ECO:0000259" key="4">
    <source>
        <dbReference type="Pfam" id="PF00668"/>
    </source>
</evidence>
<dbReference type="Gene3D" id="3.40.50.12780">
    <property type="entry name" value="N-terminal domain of ligase-like"/>
    <property type="match status" value="1"/>
</dbReference>
<evidence type="ECO:0000256" key="1">
    <source>
        <dbReference type="ARBA" id="ARBA00022598"/>
    </source>
</evidence>
<dbReference type="EMBL" id="WMJZ01000033">
    <property type="protein sequence ID" value="MTH48279.1"/>
    <property type="molecule type" value="Genomic_DNA"/>
</dbReference>
<dbReference type="InterPro" id="IPR023213">
    <property type="entry name" value="CAT-like_dom_sf"/>
</dbReference>
<evidence type="ECO:0000313" key="5">
    <source>
        <dbReference type="EMBL" id="MTH48279.1"/>
    </source>
</evidence>
<gene>
    <name evidence="5" type="ORF">GJV78_18875</name>
</gene>
<reference evidence="5 6" key="1">
    <citation type="submission" date="2019-11" db="EMBL/GenBank/DDBJ databases">
        <title>Escherichia alba sp. nov. isolated from the gut of plastic-eating superworms Zophobas atratus.</title>
        <authorList>
            <person name="Yang Y."/>
        </authorList>
    </citation>
    <scope>NUCLEOTIDE SEQUENCE [LARGE SCALE GENOMIC DNA]</scope>
    <source>
        <strain evidence="6">BIT-B35</strain>
    </source>
</reference>
<name>A0A6L6IP53_9ENTR</name>
<dbReference type="InterPro" id="IPR020845">
    <property type="entry name" value="AMP-binding_CS"/>
</dbReference>
<keyword evidence="1" id="KW-0436">Ligase</keyword>
<dbReference type="Gene3D" id="1.10.1200.10">
    <property type="entry name" value="ACP-like"/>
    <property type="match status" value="1"/>
</dbReference>
<dbReference type="Pfam" id="PF00550">
    <property type="entry name" value="PP-binding"/>
    <property type="match status" value="1"/>
</dbReference>
<dbReference type="PANTHER" id="PTHR45527:SF1">
    <property type="entry name" value="FATTY ACID SYNTHASE"/>
    <property type="match status" value="1"/>
</dbReference>
<dbReference type="InterPro" id="IPR001242">
    <property type="entry name" value="Condensation_dom"/>
</dbReference>
<dbReference type="Pfam" id="PF00668">
    <property type="entry name" value="Condensation"/>
    <property type="match status" value="1"/>
</dbReference>
<sequence length="1011" mass="116172">MNKMIYNIIKLTAETQPDKKAIIYLDEDRCFDINAVLEVNYKELFILLERYIYFIKKTIRSSNGIGMYLDRGVDSVLTSLSIYSVGGCFIPINTAYKSGKLQRVIDDINVKVMISSRKFSKVLNGLSNITVYYIEDIYSIVHEDEQEHNDEHEDRDENDYAYILYTSGSTGIPKAVPIKYRAINSFIPAMIKAYDLKKNDVILNFNLPLFDSYIEEIFGCFFSGATLVIAHDFVVSDFDLLFQYCSLNKVTVLDIPTNYWHQMVFTINSKLKNKISSLEKVIIGGDLAIDRAIELWIAQIGCDIVLINSYGPTECCIVSTCQVISNDYISGNIVGSPLEHVNLLIVDENNNELHDKKIGEVCIGGKALFSDYLNMSSKRERYLIKNNGNYYYRTGDKGFIDEFGRLVFCGRIKKSKKINGNMVDFDFMKRILNSLTGLDEIDIFVKEPNQGYQCLYISLDLKLSSINRHEILRELRVLYPKAEIPFIICDESNARGDSKHYQDSSIYNDGAYMRIINIWNNVFGDIGANIIADTNFFDIGGTSLNALMLINMIYHEFRCKVLLEDFYKKPTPLYLFDLVKKSNDDGIAFEHSRTELTDDHDQYYWIMDAIINNSPIYNIPIYFFITGELDQSKLHAVINLIVRKYPALHFSVEINDKQNRIRNCISTEESLELNTITLIEVQEQYKSTKIAKIINQMPFESLLLNKKKPVSVKLIVESCEKYHLLINFHHAFVDGLSISTLIDEISMNYNNATMREDTEQPLNDNCIYIDNPGDEKILAYWYDNLIPYVHSESKINGMDSVNLSSIVGKRKSTLITKEELLNIRNIQGLLSITIEHALIAVFLRTLSEMVEEVFLLGIPSANRGIHNDFSKIGSFATTLIMPYKKNDCSIIDDVLNVKSFLHSSTPFTNFSFTALNKYFYEKNKLRIPNIKYYFSSQLSFSYAMDLDNLTCELRKIPVVVPKGDLALEIFRNENGIMLDWLYNPLYFNDEQIEVIIDCFNKNLEILLNGNI</sequence>